<reference evidence="3" key="1">
    <citation type="journal article" date="2019" name="Int. J. Syst. Evol. Microbiol.">
        <title>The Global Catalogue of Microorganisms (GCM) 10K type strain sequencing project: providing services to taxonomists for standard genome sequencing and annotation.</title>
        <authorList>
            <consortium name="The Broad Institute Genomics Platform"/>
            <consortium name="The Broad Institute Genome Sequencing Center for Infectious Disease"/>
            <person name="Wu L."/>
            <person name="Ma J."/>
        </authorList>
    </citation>
    <scope>NUCLEOTIDE SEQUENCE [LARGE SCALE GENOMIC DNA]</scope>
    <source>
        <strain evidence="3">JCM 17841</strain>
    </source>
</reference>
<dbReference type="EMBL" id="BAABGQ010000015">
    <property type="protein sequence ID" value="GAA4509153.1"/>
    <property type="molecule type" value="Genomic_DNA"/>
</dbReference>
<organism evidence="2 3">
    <name type="scientific">Hymenobacter ginsengisoli</name>
    <dbReference type="NCBI Taxonomy" id="1051626"/>
    <lineage>
        <taxon>Bacteria</taxon>
        <taxon>Pseudomonadati</taxon>
        <taxon>Bacteroidota</taxon>
        <taxon>Cytophagia</taxon>
        <taxon>Cytophagales</taxon>
        <taxon>Hymenobacteraceae</taxon>
        <taxon>Hymenobacter</taxon>
    </lineage>
</organism>
<evidence type="ECO:0000313" key="2">
    <source>
        <dbReference type="EMBL" id="GAA4509153.1"/>
    </source>
</evidence>
<gene>
    <name evidence="2" type="ORF">GCM10023172_42250</name>
</gene>
<dbReference type="RefSeq" id="WP_220235767.1">
    <property type="nucleotide sequence ID" value="NZ_BAABGQ010000015.1"/>
</dbReference>
<dbReference type="Proteomes" id="UP001501243">
    <property type="component" value="Unassembled WGS sequence"/>
</dbReference>
<dbReference type="Pfam" id="PF23343">
    <property type="entry name" value="REP_ORF2-G2P"/>
    <property type="match status" value="1"/>
</dbReference>
<protein>
    <recommendedName>
        <fullName evidence="1">Replication-associated protein ORF2/G2P domain-containing protein</fullName>
    </recommendedName>
</protein>
<evidence type="ECO:0000313" key="3">
    <source>
        <dbReference type="Proteomes" id="UP001501243"/>
    </source>
</evidence>
<comment type="caution">
    <text evidence="2">The sequence shown here is derived from an EMBL/GenBank/DDBJ whole genome shotgun (WGS) entry which is preliminary data.</text>
</comment>
<proteinExistence type="predicted"/>
<dbReference type="InterPro" id="IPR056906">
    <property type="entry name" value="ORF2/G2P_dom"/>
</dbReference>
<sequence>MSHVPFLRKSSASEVGTTFELRQNSAVVYSRGARRGADRTEAQQQAAIENLFTQQQAGGTKGKGYMSKATRSELMKCVQRMIAMASVSAAKTMRYNPKLGYRQQACYPTFLTLVLPSDQVCKADGTPDDKQVKALVGRFLGEVQRVCDVVHYVAVFEPQPTTGNLHAHILIDKFVENLPEGQNKVDATPLRLTKLWNHFLRGAGYIEPYAEKMRAKYASGFVFDADLAEVRKQWDGATWCDVAVPVPEATQRSRYAYGVATDWQEPNTVDIHAVGKAENLAGYIAAYMAKNEGVRPIDGRLWSHSKGLEKLPLYQEDFTDEVRASVSQLIEQGKAKTLLVTASGAFTPQEYEDNDLAALGVAVVATIYTWRQSDWWAVAPPAYVRRYRHYWRDVVRREYGV</sequence>
<evidence type="ECO:0000259" key="1">
    <source>
        <dbReference type="Pfam" id="PF23343"/>
    </source>
</evidence>
<feature type="domain" description="Replication-associated protein ORF2/G2P" evidence="1">
    <location>
        <begin position="109"/>
        <end position="206"/>
    </location>
</feature>
<keyword evidence="3" id="KW-1185">Reference proteome</keyword>
<name>A0ABP8QR21_9BACT</name>
<accession>A0ABP8QR21</accession>